<dbReference type="Proteomes" id="UP001596055">
    <property type="component" value="Unassembled WGS sequence"/>
</dbReference>
<evidence type="ECO:0000313" key="1">
    <source>
        <dbReference type="EMBL" id="MFC5545828.1"/>
    </source>
</evidence>
<dbReference type="EMBL" id="JBHSNL010000004">
    <property type="protein sequence ID" value="MFC5545828.1"/>
    <property type="molecule type" value="Genomic_DNA"/>
</dbReference>
<accession>A0ABW0RQ84</accession>
<proteinExistence type="predicted"/>
<name>A0ABW0RQ84_9GAMM</name>
<sequence>MNSIHQELVARVYDHILQSANTVLRNCKLFSIEILKLEDPTYAEIANQLKGLCDILDKLQTDDPDMKVLKAHEYADHVRLIAAAIEVEDEESLSRHVEELDRRSFL</sequence>
<organism evidence="1 2">
    <name type="scientific">Marinobacter koreensis</name>
    <dbReference type="NCBI Taxonomy" id="335974"/>
    <lineage>
        <taxon>Bacteria</taxon>
        <taxon>Pseudomonadati</taxon>
        <taxon>Pseudomonadota</taxon>
        <taxon>Gammaproteobacteria</taxon>
        <taxon>Pseudomonadales</taxon>
        <taxon>Marinobacteraceae</taxon>
        <taxon>Marinobacter</taxon>
    </lineage>
</organism>
<reference evidence="2" key="1">
    <citation type="journal article" date="2019" name="Int. J. Syst. Evol. Microbiol.">
        <title>The Global Catalogue of Microorganisms (GCM) 10K type strain sequencing project: providing services to taxonomists for standard genome sequencing and annotation.</title>
        <authorList>
            <consortium name="The Broad Institute Genomics Platform"/>
            <consortium name="The Broad Institute Genome Sequencing Center for Infectious Disease"/>
            <person name="Wu L."/>
            <person name="Ma J."/>
        </authorList>
    </citation>
    <scope>NUCLEOTIDE SEQUENCE [LARGE SCALE GENOMIC DNA]</scope>
    <source>
        <strain evidence="2">CGMCC 4.1799</strain>
    </source>
</reference>
<gene>
    <name evidence="1" type="ORF">ACFPQA_12240</name>
</gene>
<evidence type="ECO:0008006" key="3">
    <source>
        <dbReference type="Google" id="ProtNLM"/>
    </source>
</evidence>
<keyword evidence="2" id="KW-1185">Reference proteome</keyword>
<protein>
    <recommendedName>
        <fullName evidence="3">PhoU domain-containing protein</fullName>
    </recommendedName>
</protein>
<comment type="caution">
    <text evidence="1">The sequence shown here is derived from an EMBL/GenBank/DDBJ whole genome shotgun (WGS) entry which is preliminary data.</text>
</comment>
<evidence type="ECO:0000313" key="2">
    <source>
        <dbReference type="Proteomes" id="UP001596055"/>
    </source>
</evidence>
<dbReference type="RefSeq" id="WP_248159858.1">
    <property type="nucleotide sequence ID" value="NZ_JAKZAJ010000005.1"/>
</dbReference>